<dbReference type="InterPro" id="IPR011990">
    <property type="entry name" value="TPR-like_helical_dom_sf"/>
</dbReference>
<reference evidence="12 13" key="1">
    <citation type="submission" date="2017-03" db="EMBL/GenBank/DDBJ databases">
        <title>Genome of the blue death feigning beetle - Asbolus verrucosus.</title>
        <authorList>
            <person name="Rider S.D."/>
        </authorList>
    </citation>
    <scope>NUCLEOTIDE SEQUENCE [LARGE SCALE GENOMIC DNA]</scope>
    <source>
        <strain evidence="12">Butters</strain>
        <tissue evidence="12">Head and leg muscle</tissue>
    </source>
</reference>
<comment type="similarity">
    <text evidence="2">Belongs to the crooked-neck family.</text>
</comment>
<evidence type="ECO:0000313" key="12">
    <source>
        <dbReference type="EMBL" id="RZC41679.1"/>
    </source>
</evidence>
<evidence type="ECO:0000256" key="1">
    <source>
        <dbReference type="ARBA" id="ARBA00004123"/>
    </source>
</evidence>
<dbReference type="InterPro" id="IPR003107">
    <property type="entry name" value="HAT"/>
</dbReference>
<dbReference type="Pfam" id="PF23231">
    <property type="entry name" value="HAT_Syf1_CNRKL1_C"/>
    <property type="match status" value="1"/>
</dbReference>
<evidence type="ECO:0000256" key="3">
    <source>
        <dbReference type="ARBA" id="ARBA00022664"/>
    </source>
</evidence>
<evidence type="ECO:0000313" key="13">
    <source>
        <dbReference type="Proteomes" id="UP000292052"/>
    </source>
</evidence>
<dbReference type="FunFam" id="1.25.40.10:FF:002016">
    <property type="entry name" value="Pre-mRNA-splicing factor SYF1-like Protein"/>
    <property type="match status" value="1"/>
</dbReference>
<evidence type="ECO:0000256" key="7">
    <source>
        <dbReference type="ARBA" id="ARBA00023242"/>
    </source>
</evidence>
<dbReference type="FunFam" id="1.25.40.10:FF:000137">
    <property type="entry name" value="Pre-mRNA-splicing factor syf1"/>
    <property type="match status" value="1"/>
</dbReference>
<comment type="subcellular location">
    <subcellularLocation>
        <location evidence="1">Nucleus</location>
    </subcellularLocation>
</comment>
<dbReference type="FunFam" id="1.25.40.430:FF:000006">
    <property type="entry name" value="Pre-mRNA-splicing factor SYF1"/>
    <property type="match status" value="1"/>
</dbReference>
<feature type="domain" description="Pre-mRNA-splicing factor Syf1-like N-terminal HAT-repeats" evidence="11">
    <location>
        <begin position="21"/>
        <end position="179"/>
    </location>
</feature>
<feature type="region of interest" description="Disordered" evidence="8">
    <location>
        <begin position="796"/>
        <end position="854"/>
    </location>
</feature>
<evidence type="ECO:0000256" key="6">
    <source>
        <dbReference type="ARBA" id="ARBA00023187"/>
    </source>
</evidence>
<keyword evidence="13" id="KW-1185">Reference proteome</keyword>
<keyword evidence="6" id="KW-0508">mRNA splicing</keyword>
<proteinExistence type="inferred from homology"/>
<dbReference type="FunFam" id="1.25.40.10:FF:000411">
    <property type="entry name" value="pre-mRNA-splicing factor SYF1"/>
    <property type="match status" value="1"/>
</dbReference>
<evidence type="ECO:0000259" key="10">
    <source>
        <dbReference type="Pfam" id="PF23231"/>
    </source>
</evidence>
<feature type="compositionally biased region" description="Acidic residues" evidence="8">
    <location>
        <begin position="812"/>
        <end position="829"/>
    </location>
</feature>
<dbReference type="InterPro" id="IPR055433">
    <property type="entry name" value="HAT_Syf1-like_N"/>
</dbReference>
<dbReference type="AlphaFoldDB" id="A0A482WAJ1"/>
<gene>
    <name evidence="12" type="ORF">BDFB_005082</name>
</gene>
<feature type="domain" description="Pre-mRNA-splicing factor SYF1 central HAT repeats" evidence="9">
    <location>
        <begin position="182"/>
        <end position="387"/>
    </location>
</feature>
<protein>
    <submittedName>
        <fullName evidence="12">NRDE-2 domain containing protein</fullName>
    </submittedName>
</protein>
<dbReference type="GO" id="GO:0071014">
    <property type="term" value="C:post-mRNA release spliceosomal complex"/>
    <property type="evidence" value="ECO:0007669"/>
    <property type="project" value="TreeGrafter"/>
</dbReference>
<evidence type="ECO:0000256" key="8">
    <source>
        <dbReference type="SAM" id="MobiDB-lite"/>
    </source>
</evidence>
<evidence type="ECO:0000256" key="2">
    <source>
        <dbReference type="ARBA" id="ARBA00008644"/>
    </source>
</evidence>
<dbReference type="GO" id="GO:0000349">
    <property type="term" value="P:generation of catalytic spliceosome for first transesterification step"/>
    <property type="evidence" value="ECO:0007669"/>
    <property type="project" value="TreeGrafter"/>
</dbReference>
<dbReference type="EMBL" id="QDEB01015049">
    <property type="protein sequence ID" value="RZC41679.1"/>
    <property type="molecule type" value="Genomic_DNA"/>
</dbReference>
<dbReference type="Pfam" id="PF23233">
    <property type="entry name" value="HAT_Syf1_CNRKL1_N"/>
    <property type="match status" value="1"/>
</dbReference>
<dbReference type="InterPro" id="IPR055430">
    <property type="entry name" value="HAT_Syf1_CNRKL1_C"/>
</dbReference>
<accession>A0A482WAJ1</accession>
<dbReference type="GO" id="GO:0071007">
    <property type="term" value="C:U2-type catalytic step 2 spliceosome"/>
    <property type="evidence" value="ECO:0007669"/>
    <property type="project" value="TreeGrafter"/>
</dbReference>
<sequence length="854" mass="100058">MPISDANGDKSTPMEIVFTDDDLPYEEEILRNPYSVKHWLRYIDHKKKAPKHGVNIIYERALKELPGSYKLWYNYLRTRRLQIKSRCITDPAYEEVNNAFERSLVFMHKMPRIWMDYCTFLTDQCKITRTRKVIDRALRALPVTQHHRIWPLYLTFVKKHDIHETAVRVFRRYLKLCPENAEEYVEYLTEVGRLDEAAMVLAKIVNDENFVSQHGKSKHQLWNELCELISKNPEEVHSLNVDAIIRGGLRRYTDQLGHLWNSLATYYVRSGLFDRARDIYEEAIQTVTTVRDFTQVFDAYAQFEELTLSKRMEEVAKLPNPNEDDDIELELRLARFEYLMERRLLLLNSVLLRQNPHNVQEWHKRVQLYEGKPHEIINTYTEAVQTVDPKLAVGKLHTLWVEFAKFYETNAQIEDSRLIFEKATQVAYVKVDDLATVWCEWAEMEIRNENYEQALKLMHRASAMPSRKVAYHDDTETVQARLYKSLKIWSMYADLEESFGTFKSCKAVYDRIIDLKIATPQIIINYGLFLEENKYFEEAFRAYEKGISLFKWPNVYDIWNTYLTKFLQRYGGSKLERARDLFEQCLENCPSQFAKSLYLLYAKLEEEHGMARHAMAVYERATNAVPQEEMFEVFNIYIKRAADIYGIPKTRQIYEKAIEVLPEDKTREMCIRFADMETKLGEIDRARAIYSHCSQICDPRVTTEFWQIWKEFEVRHGNEDTMREMLRIKRSIQAMYNTQVNMMSAQMLSSASSIAGTVADLAPGVKDGMRLLEAKAAEMAGTSAAARPGNIMFVRGETQGDNKDKVVNPDEINIDDEDEEDEEDEGEDVPVEKQNIPSEVFGSLRKGDEEEDDS</sequence>
<dbReference type="SUPFAM" id="SSF48452">
    <property type="entry name" value="TPR-like"/>
    <property type="match status" value="3"/>
</dbReference>
<evidence type="ECO:0000259" key="9">
    <source>
        <dbReference type="Pfam" id="PF23220"/>
    </source>
</evidence>
<dbReference type="PANTHER" id="PTHR11246">
    <property type="entry name" value="PRE-MRNA SPLICING FACTOR"/>
    <property type="match status" value="1"/>
</dbReference>
<dbReference type="FunFam" id="1.25.40.10:FF:000023">
    <property type="entry name" value="Pre-mRNA-splicing factor SYF1"/>
    <property type="match status" value="1"/>
</dbReference>
<dbReference type="PANTHER" id="PTHR11246:SF5">
    <property type="entry name" value="PRE-MRNA-SPLICING FACTOR SYF1"/>
    <property type="match status" value="1"/>
</dbReference>
<keyword evidence="4" id="KW-0747">Spliceosome</keyword>
<dbReference type="FunFam" id="1.25.40.10:FF:000220">
    <property type="entry name" value="Pre-mRNA-splicing factor SYF1"/>
    <property type="match status" value="1"/>
</dbReference>
<dbReference type="InterPro" id="IPR045075">
    <property type="entry name" value="Syf1-like"/>
</dbReference>
<dbReference type="SMART" id="SM00386">
    <property type="entry name" value="HAT"/>
    <property type="match status" value="12"/>
</dbReference>
<dbReference type="Proteomes" id="UP000292052">
    <property type="component" value="Unassembled WGS sequence"/>
</dbReference>
<evidence type="ECO:0000256" key="5">
    <source>
        <dbReference type="ARBA" id="ARBA00022737"/>
    </source>
</evidence>
<dbReference type="STRING" id="1661398.A0A482WAJ1"/>
<dbReference type="InterPro" id="IPR056350">
    <property type="entry name" value="HAT_Syf1_central"/>
</dbReference>
<keyword evidence="5" id="KW-0677">Repeat</keyword>
<dbReference type="Pfam" id="PF23220">
    <property type="entry name" value="HAT_Syf1_M"/>
    <property type="match status" value="1"/>
</dbReference>
<evidence type="ECO:0000256" key="4">
    <source>
        <dbReference type="ARBA" id="ARBA00022728"/>
    </source>
</evidence>
<dbReference type="GO" id="GO:0000974">
    <property type="term" value="C:Prp19 complex"/>
    <property type="evidence" value="ECO:0007669"/>
    <property type="project" value="TreeGrafter"/>
</dbReference>
<feature type="compositionally biased region" description="Basic and acidic residues" evidence="8">
    <location>
        <begin position="798"/>
        <end position="808"/>
    </location>
</feature>
<keyword evidence="3" id="KW-0507">mRNA processing</keyword>
<name>A0A482WAJ1_ASBVE</name>
<dbReference type="OrthoDB" id="10067343at2759"/>
<feature type="domain" description="Pre-mRNA-splicing factor Syf1/CRNKL1-like C-terminal HAT-repeats" evidence="10">
    <location>
        <begin position="389"/>
        <end position="755"/>
    </location>
</feature>
<dbReference type="Gene3D" id="1.25.40.430">
    <property type="match status" value="1"/>
</dbReference>
<evidence type="ECO:0000259" key="11">
    <source>
        <dbReference type="Pfam" id="PF23233"/>
    </source>
</evidence>
<keyword evidence="7" id="KW-0539">Nucleus</keyword>
<organism evidence="12 13">
    <name type="scientific">Asbolus verrucosus</name>
    <name type="common">Desert ironclad beetle</name>
    <dbReference type="NCBI Taxonomy" id="1661398"/>
    <lineage>
        <taxon>Eukaryota</taxon>
        <taxon>Metazoa</taxon>
        <taxon>Ecdysozoa</taxon>
        <taxon>Arthropoda</taxon>
        <taxon>Hexapoda</taxon>
        <taxon>Insecta</taxon>
        <taxon>Pterygota</taxon>
        <taxon>Neoptera</taxon>
        <taxon>Endopterygota</taxon>
        <taxon>Coleoptera</taxon>
        <taxon>Polyphaga</taxon>
        <taxon>Cucujiformia</taxon>
        <taxon>Tenebrionidae</taxon>
        <taxon>Pimeliinae</taxon>
        <taxon>Asbolus</taxon>
    </lineage>
</organism>
<dbReference type="Gene3D" id="1.25.40.10">
    <property type="entry name" value="Tetratricopeptide repeat domain"/>
    <property type="match status" value="4"/>
</dbReference>
<comment type="caution">
    <text evidence="12">The sequence shown here is derived from an EMBL/GenBank/DDBJ whole genome shotgun (WGS) entry which is preliminary data.</text>
</comment>